<dbReference type="AlphaFoldDB" id="F9ENT6"/>
<proteinExistence type="predicted"/>
<evidence type="ECO:0000313" key="1">
    <source>
        <dbReference type="EMBL" id="EGQ79387.1"/>
    </source>
</evidence>
<dbReference type="EMBL" id="AFQD01000265">
    <property type="protein sequence ID" value="EGQ79387.1"/>
    <property type="molecule type" value="Genomic_DNA"/>
</dbReference>
<reference evidence="1 2" key="1">
    <citation type="submission" date="2011-05" db="EMBL/GenBank/DDBJ databases">
        <authorList>
            <person name="Muzny D."/>
            <person name="Qin X."/>
            <person name="Deng J."/>
            <person name="Jiang H."/>
            <person name="Liu Y."/>
            <person name="Qu J."/>
            <person name="Song X.-Z."/>
            <person name="Zhang L."/>
            <person name="Thornton R."/>
            <person name="Coyle M."/>
            <person name="Francisco L."/>
            <person name="Jackson L."/>
            <person name="Javaid M."/>
            <person name="Korchina V."/>
            <person name="Kovar C."/>
            <person name="Mata R."/>
            <person name="Mathew T."/>
            <person name="Ngo R."/>
            <person name="Nguyen L."/>
            <person name="Nguyen N."/>
            <person name="Okwuonu G."/>
            <person name="Ongeri F."/>
            <person name="Pham C."/>
            <person name="Simmons D."/>
            <person name="Wilczek-Boney K."/>
            <person name="Hale W."/>
            <person name="Jakkamsetti A."/>
            <person name="Pham P."/>
            <person name="Ruth R."/>
            <person name="San Lucas F."/>
            <person name="Warren J."/>
            <person name="Zhang J."/>
            <person name="Zhao Z."/>
            <person name="Zhou C."/>
            <person name="Zhu D."/>
            <person name="Lee S."/>
            <person name="Bess C."/>
            <person name="Blankenburg K."/>
            <person name="Forbes L."/>
            <person name="Fu Q."/>
            <person name="Gubbala S."/>
            <person name="Hirani K."/>
            <person name="Jayaseelan J.C."/>
            <person name="Lara F."/>
            <person name="Munidasa M."/>
            <person name="Palculict T."/>
            <person name="Patil S."/>
            <person name="Pu L.-L."/>
            <person name="Saada N."/>
            <person name="Tang L."/>
            <person name="Weissenberger G."/>
            <person name="Zhu Y."/>
            <person name="Hemphill L."/>
            <person name="Shang Y."/>
            <person name="Youmans B."/>
            <person name="Ayvaz T."/>
            <person name="Ross M."/>
            <person name="Santibanez J."/>
            <person name="Aqrawi P."/>
            <person name="Gross S."/>
            <person name="Joshi V."/>
            <person name="Fowler G."/>
            <person name="Nazareth L."/>
            <person name="Reid J."/>
            <person name="Worley K."/>
            <person name="Petrosino J."/>
            <person name="Highlander S."/>
            <person name="Gibbs R."/>
        </authorList>
    </citation>
    <scope>NUCLEOTIDE SEQUENCE [LARGE SCALE GENOMIC DNA]</scope>
    <source>
        <strain evidence="1 2">ATCC 51191</strain>
    </source>
</reference>
<comment type="caution">
    <text evidence="1">The sequence shown here is derived from an EMBL/GenBank/DDBJ whole genome shotgun (WGS) entry which is preliminary data.</text>
</comment>
<evidence type="ECO:0000313" key="2">
    <source>
        <dbReference type="Proteomes" id="UP000005392"/>
    </source>
</evidence>
<protein>
    <submittedName>
        <fullName evidence="1">Uncharacterized protein</fullName>
    </submittedName>
</protein>
<gene>
    <name evidence="1" type="ORF">HMPREF9094_1591</name>
</gene>
<dbReference type="HOGENOM" id="CLU_3043730_0_0_0"/>
<dbReference type="Proteomes" id="UP000005392">
    <property type="component" value="Unassembled WGS sequence"/>
</dbReference>
<accession>F9ENT6</accession>
<dbReference type="PATRIC" id="fig|997347.4.peg.1481"/>
<name>F9ENT6_9FUSO</name>
<organism evidence="1 2">
    <name type="scientific">Fusobacterium animalis ATCC 51191</name>
    <dbReference type="NCBI Taxonomy" id="997347"/>
    <lineage>
        <taxon>Bacteria</taxon>
        <taxon>Fusobacteriati</taxon>
        <taxon>Fusobacteriota</taxon>
        <taxon>Fusobacteriia</taxon>
        <taxon>Fusobacteriales</taxon>
        <taxon>Fusobacteriaceae</taxon>
        <taxon>Fusobacterium</taxon>
    </lineage>
</organism>
<sequence length="54" mass="5947">MAQYTVYIKYINRNGSNVSTSINLQANSESEAKRIAISRIPGRVISSTMGKNGR</sequence>
<keyword evidence="2" id="KW-1185">Reference proteome</keyword>